<accession>A0ABP0D0N2</accession>
<gene>
    <name evidence="5" type="ORF">SBRCBS47491_010225</name>
</gene>
<dbReference type="Pfam" id="PF00743">
    <property type="entry name" value="FMO-like"/>
    <property type="match status" value="1"/>
</dbReference>
<keyword evidence="4" id="KW-0560">Oxidoreductase</keyword>
<name>A0ABP0D0N2_9PEZI</name>
<keyword evidence="2" id="KW-0285">Flavoprotein</keyword>
<evidence type="ECO:0000313" key="5">
    <source>
        <dbReference type="EMBL" id="CAK7237967.1"/>
    </source>
</evidence>
<evidence type="ECO:0000256" key="1">
    <source>
        <dbReference type="ARBA" id="ARBA00010139"/>
    </source>
</evidence>
<reference evidence="5 6" key="1">
    <citation type="submission" date="2024-01" db="EMBL/GenBank/DDBJ databases">
        <authorList>
            <person name="Allen C."/>
            <person name="Tagirdzhanova G."/>
        </authorList>
    </citation>
    <scope>NUCLEOTIDE SEQUENCE [LARGE SCALE GENOMIC DNA]</scope>
</reference>
<dbReference type="InterPro" id="IPR020946">
    <property type="entry name" value="Flavin_mOase-like"/>
</dbReference>
<comment type="similarity">
    <text evidence="1">Belongs to the FAD-binding monooxygenase family.</text>
</comment>
<evidence type="ECO:0000313" key="6">
    <source>
        <dbReference type="Proteomes" id="UP001642406"/>
    </source>
</evidence>
<evidence type="ECO:0000256" key="4">
    <source>
        <dbReference type="ARBA" id="ARBA00023002"/>
    </source>
</evidence>
<evidence type="ECO:0000256" key="3">
    <source>
        <dbReference type="ARBA" id="ARBA00022827"/>
    </source>
</evidence>
<comment type="caution">
    <text evidence="5">The sequence shown here is derived from an EMBL/GenBank/DDBJ whole genome shotgun (WGS) entry which is preliminary data.</text>
</comment>
<evidence type="ECO:0000256" key="2">
    <source>
        <dbReference type="ARBA" id="ARBA00022630"/>
    </source>
</evidence>
<proteinExistence type="inferred from homology"/>
<keyword evidence="3" id="KW-0274">FAD</keyword>
<dbReference type="PANTHER" id="PTHR42877">
    <property type="entry name" value="L-ORNITHINE N(5)-MONOOXYGENASE-RELATED"/>
    <property type="match status" value="1"/>
</dbReference>
<organism evidence="5 6">
    <name type="scientific">Sporothrix bragantina</name>
    <dbReference type="NCBI Taxonomy" id="671064"/>
    <lineage>
        <taxon>Eukaryota</taxon>
        <taxon>Fungi</taxon>
        <taxon>Dikarya</taxon>
        <taxon>Ascomycota</taxon>
        <taxon>Pezizomycotina</taxon>
        <taxon>Sordariomycetes</taxon>
        <taxon>Sordariomycetidae</taxon>
        <taxon>Ophiostomatales</taxon>
        <taxon>Ophiostomataceae</taxon>
        <taxon>Sporothrix</taxon>
    </lineage>
</organism>
<evidence type="ECO:0008006" key="7">
    <source>
        <dbReference type="Google" id="ProtNLM"/>
    </source>
</evidence>
<sequence length="605" mass="67681">MGAFTEPPASASVTIDSSTAPDPVLLDGYGSFLNNDSSCPVELDDGAKYTVAEHLLWAPRKLRVACVGAGASGIMFCYKKEKEFGDDIDLVVYERQGQPGGVWTSNKYPGCRCDVPSPAYQFSFAPKPDWPMFYSGADDIQKYYSGFAYNNDYVDKYIKLRHTVTKAEWVEATGKWTVTVQEALPSGETREFEDSVDFLLNNIGVLHTWKWPAIPNRESFKGAMAHSANYDTSIDLKGKRVAVIGSGASAIQVVPAVAKEAAHVVSFYRTPQWISPGMPFEGFTETGHNFTFTDEQKSRFESDPAFYLECRKKIENNINKAFPVMLKGHPMQTLGRERLSERMAGLIDKRADLVKKIMPDFAMGCRRLGTGEDFLMSLITPQVSVADSQVASFTDTGVQCEDGSTMDFDVIICATGFDVTFRPSFEILGRDGRKLRDEWAKEPEAYLALAASGYPNFLVGSLGPNCPAGHGSFVTILEIAQNYACKMIRKIQTENILALDVKPEVVREYNDHVHKWLQRTVWTAGCRSWFNQGKPGGKITAQYPGSLMHWREMLLEPRYEDYNIKYRGPNRFKYMGNGFTKREVSGADLSFYLDPGYIAKPLFDH</sequence>
<dbReference type="Gene3D" id="3.50.50.60">
    <property type="entry name" value="FAD/NAD(P)-binding domain"/>
    <property type="match status" value="2"/>
</dbReference>
<dbReference type="InterPro" id="IPR051209">
    <property type="entry name" value="FAD-bind_Monooxygenase_sf"/>
</dbReference>
<dbReference type="InterPro" id="IPR036188">
    <property type="entry name" value="FAD/NAD-bd_sf"/>
</dbReference>
<keyword evidence="6" id="KW-1185">Reference proteome</keyword>
<dbReference type="PANTHER" id="PTHR42877:SF12">
    <property type="entry name" value="MONOOXYGENASE"/>
    <property type="match status" value="1"/>
</dbReference>
<protein>
    <recommendedName>
        <fullName evidence="7">Cyclohexanone monooxygenase</fullName>
    </recommendedName>
</protein>
<dbReference type="SUPFAM" id="SSF51905">
    <property type="entry name" value="FAD/NAD(P)-binding domain"/>
    <property type="match status" value="2"/>
</dbReference>
<dbReference type="EMBL" id="CAWUHC010000233">
    <property type="protein sequence ID" value="CAK7237967.1"/>
    <property type="molecule type" value="Genomic_DNA"/>
</dbReference>
<dbReference type="Proteomes" id="UP001642406">
    <property type="component" value="Unassembled WGS sequence"/>
</dbReference>